<evidence type="ECO:0000313" key="9">
    <source>
        <dbReference type="Proteomes" id="UP000002748"/>
    </source>
</evidence>
<dbReference type="HOGENOM" id="CLU_004498_0_4_1"/>
<comment type="catalytic activity">
    <reaction evidence="4">
        <text>a secondary aliphatic amine + O2 + H2O = a primary amine + an aldehyde + H2O2</text>
        <dbReference type="Rhea" id="RHEA:26414"/>
        <dbReference type="ChEBI" id="CHEBI:15377"/>
        <dbReference type="ChEBI" id="CHEBI:15379"/>
        <dbReference type="ChEBI" id="CHEBI:16240"/>
        <dbReference type="ChEBI" id="CHEBI:17478"/>
        <dbReference type="ChEBI" id="CHEBI:58855"/>
        <dbReference type="ChEBI" id="CHEBI:65296"/>
        <dbReference type="EC" id="1.4.3.4"/>
    </reaction>
</comment>
<dbReference type="PRINTS" id="PR00757">
    <property type="entry name" value="AMINEOXDASEF"/>
</dbReference>
<feature type="binding site" evidence="5">
    <location>
        <position position="237"/>
    </location>
    <ligand>
        <name>FAD</name>
        <dbReference type="ChEBI" id="CHEBI:57692"/>
    </ligand>
</feature>
<dbReference type="RefSeq" id="XP_014183396.1">
    <property type="nucleotide sequence ID" value="XM_014327921.1"/>
</dbReference>
<protein>
    <recommendedName>
        <fullName evidence="6">Amine oxidase</fullName>
        <ecNumber evidence="6">1.4.3.-</ecNumber>
    </recommendedName>
</protein>
<dbReference type="InterPro" id="IPR050703">
    <property type="entry name" value="Flavin_MAO"/>
</dbReference>
<comment type="caution">
    <text evidence="8">The sequence shown here is derived from an EMBL/GenBank/DDBJ whole genome shotgun (WGS) entry which is preliminary data.</text>
</comment>
<sequence length="454" mass="48935">MSTNTTDVIIVGAGLSGLSAARKLHKAGKSFVVLEARDRVGGKTLTHHVGDGIVELGAAWVNEYTQPRICALAKESGSDLVRQYVDGNNVFYAGGQRSLSTGSMGSVGDPLAPLHAKMEALAERIEPKLLRQDPQPDAEIFDLDGQTVYTWYRAQGASEEDIVQFLEPALNGLYGVGSTELSFLYHALGVKADGGFEAMIETNEKGAQYQRTSKGNQHMSKYLATLFPDSVKLNSPVREVIQSDGSVTVKTPNGSYTGKAVIVAIGTVLLDTIEFTPPLPLQQRLAIERSFTGYYSKVVLLYKTAWWREKGFSGMAVSPMPEESMQTTFDQVSGNVYALTAFVVGPKGQAWAFAGGEKKGAAKVVEDVARVYGCDEARHPIDVIVQQWTDEKWSRGAPGAFFGPGQIAIAGAFRQPTGRLFWAGTDNATEHIGYMEGAVQAGEARADDVLKLLG</sequence>
<feature type="domain" description="Amine oxidase" evidence="7">
    <location>
        <begin position="15"/>
        <end position="450"/>
    </location>
</feature>
<dbReference type="PANTHER" id="PTHR43563">
    <property type="entry name" value="AMINE OXIDASE"/>
    <property type="match status" value="1"/>
</dbReference>
<dbReference type="KEGG" id="tasa:A1Q1_06317"/>
<evidence type="ECO:0000256" key="4">
    <source>
        <dbReference type="ARBA" id="ARBA00048448"/>
    </source>
</evidence>
<evidence type="ECO:0000256" key="2">
    <source>
        <dbReference type="ARBA" id="ARBA00005995"/>
    </source>
</evidence>
<accession>J5TQR1</accession>
<keyword evidence="6" id="KW-0285">Flavoprotein</keyword>
<dbReference type="InterPro" id="IPR002937">
    <property type="entry name" value="Amino_oxidase"/>
</dbReference>
<keyword evidence="6" id="KW-0274">FAD</keyword>
<dbReference type="EC" id="1.4.3.-" evidence="6"/>
<dbReference type="Gene3D" id="3.50.50.60">
    <property type="entry name" value="FAD/NAD(P)-binding domain"/>
    <property type="match status" value="1"/>
</dbReference>
<organism evidence="8 9">
    <name type="scientific">Trichosporon asahii var. asahii (strain ATCC 90039 / CBS 2479 / JCM 2466 / KCTC 7840 / NBRC 103889/ NCYC 2677 / UAMH 7654)</name>
    <name type="common">Yeast</name>
    <dbReference type="NCBI Taxonomy" id="1186058"/>
    <lineage>
        <taxon>Eukaryota</taxon>
        <taxon>Fungi</taxon>
        <taxon>Dikarya</taxon>
        <taxon>Basidiomycota</taxon>
        <taxon>Agaricomycotina</taxon>
        <taxon>Tremellomycetes</taxon>
        <taxon>Trichosporonales</taxon>
        <taxon>Trichosporonaceae</taxon>
        <taxon>Trichosporon</taxon>
    </lineage>
</organism>
<evidence type="ECO:0000256" key="1">
    <source>
        <dbReference type="ARBA" id="ARBA00001974"/>
    </source>
</evidence>
<name>J5TQR1_TRIAS</name>
<dbReference type="SUPFAM" id="SSF54373">
    <property type="entry name" value="FAD-linked reductases, C-terminal domain"/>
    <property type="match status" value="1"/>
</dbReference>
<feature type="binding site" evidence="5">
    <location>
        <position position="342"/>
    </location>
    <ligand>
        <name>substrate</name>
    </ligand>
</feature>
<evidence type="ECO:0000259" key="7">
    <source>
        <dbReference type="Pfam" id="PF01593"/>
    </source>
</evidence>
<feature type="binding site" evidence="5">
    <location>
        <position position="16"/>
    </location>
    <ligand>
        <name>FAD</name>
        <dbReference type="ChEBI" id="CHEBI:57692"/>
    </ligand>
</feature>
<dbReference type="VEuPathDB" id="FungiDB:A1Q1_06317"/>
<dbReference type="GeneID" id="25989829"/>
<dbReference type="AlphaFoldDB" id="J5TQR1"/>
<comment type="similarity">
    <text evidence="2 6">Belongs to the flavin monoamine oxidase family.</text>
</comment>
<dbReference type="InterPro" id="IPR001613">
    <property type="entry name" value="Flavin_amine_oxidase"/>
</dbReference>
<evidence type="ECO:0000256" key="5">
    <source>
        <dbReference type="PIRSR" id="PIRSR601613-1"/>
    </source>
</evidence>
<dbReference type="EMBL" id="ALBS01000032">
    <property type="protein sequence ID" value="EJT52211.1"/>
    <property type="molecule type" value="Genomic_DNA"/>
</dbReference>
<gene>
    <name evidence="8" type="ORF">A1Q1_06317</name>
</gene>
<feature type="binding site" evidence="5">
    <location>
        <begin position="35"/>
        <end position="36"/>
    </location>
    <ligand>
        <name>FAD</name>
        <dbReference type="ChEBI" id="CHEBI:57692"/>
    </ligand>
</feature>
<dbReference type="OrthoDB" id="5046242at2759"/>
<evidence type="ECO:0000256" key="3">
    <source>
        <dbReference type="ARBA" id="ARBA00023002"/>
    </source>
</evidence>
<dbReference type="SUPFAM" id="SSF51905">
    <property type="entry name" value="FAD/NAD(P)-binding domain"/>
    <property type="match status" value="1"/>
</dbReference>
<dbReference type="Proteomes" id="UP000002748">
    <property type="component" value="Unassembled WGS sequence"/>
</dbReference>
<dbReference type="Pfam" id="PF01593">
    <property type="entry name" value="Amino_oxidase"/>
    <property type="match status" value="1"/>
</dbReference>
<evidence type="ECO:0000256" key="6">
    <source>
        <dbReference type="RuleBase" id="RU362067"/>
    </source>
</evidence>
<proteinExistence type="inferred from homology"/>
<evidence type="ECO:0000313" key="8">
    <source>
        <dbReference type="EMBL" id="EJT52211.1"/>
    </source>
</evidence>
<dbReference type="GO" id="GO:0097621">
    <property type="term" value="F:monoamine oxidase activity"/>
    <property type="evidence" value="ECO:0007669"/>
    <property type="project" value="UniProtKB-EC"/>
</dbReference>
<reference evidence="8 9" key="1">
    <citation type="journal article" date="2012" name="Eukaryot. Cell">
        <title>Draft genome sequence of CBS 2479, the standard type strain of Trichosporon asahii.</title>
        <authorList>
            <person name="Yang R.Y."/>
            <person name="Li H.T."/>
            <person name="Zhu H."/>
            <person name="Zhou G.P."/>
            <person name="Wang M."/>
            <person name="Wang L."/>
        </authorList>
    </citation>
    <scope>NUCLEOTIDE SEQUENCE [LARGE SCALE GENOMIC DNA]</scope>
    <source>
        <strain evidence="9">ATCC 90039 / CBS 2479 / JCM 2466 / KCTC 7840 / NCYC 2677 / UAMH 7654</strain>
    </source>
</reference>
<dbReference type="InterPro" id="IPR036188">
    <property type="entry name" value="FAD/NAD-bd_sf"/>
</dbReference>
<dbReference type="PANTHER" id="PTHR43563:SF14">
    <property type="entry name" value="AMINE OXIDASE"/>
    <property type="match status" value="1"/>
</dbReference>
<keyword evidence="3 6" id="KW-0560">Oxidoreductase</keyword>
<comment type="cofactor">
    <cofactor evidence="1 6">
        <name>FAD</name>
        <dbReference type="ChEBI" id="CHEBI:57692"/>
    </cofactor>
</comment>